<evidence type="ECO:0000256" key="4">
    <source>
        <dbReference type="ARBA" id="ARBA00022695"/>
    </source>
</evidence>
<sequence>MITAAQRLALTQLIQTHENPVAGNTVYLDNELPVESFVPFTARRFKNARLVWVNRALLRDYGVDVGSASLEELEPILLDAFAYGVPSDDDDLEHYGPEEKQFLGERYGATTEAANGGGVRCGLNGRFQIKGIGKNPLAATNVDHWHTYGGATLDEGVLEALWGELANQELPHGAVRLLALIATGKQVESNYGHADGIAVPAASALMIREANLRPAHYERATFYRPEEASRPLLAPDYVRVEKAAQRIHLALPNQGTDSVHSQLAQLFERIARQMASARSLRLVHGAITSSNIAIDGRYIDFGTMTALPDYTNHAVARGFPPFWDDQLQITDLIAQLHFFLQKYRPDLAPASRADSQKIFRETLQEEQALAFLRVAGVPRTVLALLARHAGEALFDAIRNILRKPLNIIPPTVGPDSVNVFTALMGTAFERADSLTVDDILDLVPAPELAAAFVQAFVEFVPALQTSVVSAGLEWSRFLKLARLQATKFDQDLTALYHWTVVLDTQRMRETFFTAPDETIAEINDYLRTLIDGHARAEHALPPHLLLLGQSSLRAGEITARLVFDIHLDRLFVRIQNFGPPAAFSIDGGDAVILDAQNDSASFIASLADLGQLSLSSAGSTSWMQTLSFPLSPRMSDSLRAVMPGAEGSPAKASPISLEVTQ</sequence>
<evidence type="ECO:0000256" key="5">
    <source>
        <dbReference type="ARBA" id="ARBA00022723"/>
    </source>
</evidence>
<dbReference type="EMBL" id="BMYO01000006">
    <property type="protein sequence ID" value="GHD64291.1"/>
    <property type="molecule type" value="Genomic_DNA"/>
</dbReference>
<name>A0ABQ3H2J9_9NEIS</name>
<accession>A0ABQ3H2J9</accession>
<dbReference type="InterPro" id="IPR003846">
    <property type="entry name" value="SelO"/>
</dbReference>
<evidence type="ECO:0000256" key="1">
    <source>
        <dbReference type="ARBA" id="ARBA00001946"/>
    </source>
</evidence>
<keyword evidence="5" id="KW-0479">Metal-binding</keyword>
<dbReference type="Proteomes" id="UP000604737">
    <property type="component" value="Unassembled WGS sequence"/>
</dbReference>
<keyword evidence="10" id="KW-1185">Reference proteome</keyword>
<evidence type="ECO:0000313" key="9">
    <source>
        <dbReference type="EMBL" id="GHD64291.1"/>
    </source>
</evidence>
<organism evidence="9 10">
    <name type="scientific">Jeongeupia chitinilytica</name>
    <dbReference type="NCBI Taxonomy" id="1041641"/>
    <lineage>
        <taxon>Bacteria</taxon>
        <taxon>Pseudomonadati</taxon>
        <taxon>Pseudomonadota</taxon>
        <taxon>Betaproteobacteria</taxon>
        <taxon>Neisseriales</taxon>
        <taxon>Chitinibacteraceae</taxon>
        <taxon>Jeongeupia</taxon>
    </lineage>
</organism>
<evidence type="ECO:0000256" key="8">
    <source>
        <dbReference type="ARBA" id="ARBA00022842"/>
    </source>
</evidence>
<comment type="cofactor">
    <cofactor evidence="1">
        <name>Mg(2+)</name>
        <dbReference type="ChEBI" id="CHEBI:18420"/>
    </cofactor>
</comment>
<comment type="similarity">
    <text evidence="2">Belongs to the SELO family.</text>
</comment>
<evidence type="ECO:0000256" key="7">
    <source>
        <dbReference type="ARBA" id="ARBA00022840"/>
    </source>
</evidence>
<dbReference type="Pfam" id="PF02696">
    <property type="entry name" value="SelO"/>
    <property type="match status" value="1"/>
</dbReference>
<keyword evidence="7" id="KW-0067">ATP-binding</keyword>
<dbReference type="RefSeq" id="WP_189460977.1">
    <property type="nucleotide sequence ID" value="NZ_BMYO01000006.1"/>
</dbReference>
<keyword evidence="3" id="KW-0808">Transferase</keyword>
<proteinExistence type="inferred from homology"/>
<keyword evidence="6" id="KW-0547">Nucleotide-binding</keyword>
<gene>
    <name evidence="9" type="ORF">GCM10007350_23140</name>
</gene>
<evidence type="ECO:0000256" key="6">
    <source>
        <dbReference type="ARBA" id="ARBA00022741"/>
    </source>
</evidence>
<protein>
    <submittedName>
        <fullName evidence="9">Uncharacterized protein</fullName>
    </submittedName>
</protein>
<evidence type="ECO:0000313" key="10">
    <source>
        <dbReference type="Proteomes" id="UP000604737"/>
    </source>
</evidence>
<comment type="caution">
    <text evidence="9">The sequence shown here is derived from an EMBL/GenBank/DDBJ whole genome shotgun (WGS) entry which is preliminary data.</text>
</comment>
<evidence type="ECO:0000256" key="2">
    <source>
        <dbReference type="ARBA" id="ARBA00009747"/>
    </source>
</evidence>
<reference evidence="10" key="1">
    <citation type="journal article" date="2019" name="Int. J. Syst. Evol. Microbiol.">
        <title>The Global Catalogue of Microorganisms (GCM) 10K type strain sequencing project: providing services to taxonomists for standard genome sequencing and annotation.</title>
        <authorList>
            <consortium name="The Broad Institute Genomics Platform"/>
            <consortium name="The Broad Institute Genome Sequencing Center for Infectious Disease"/>
            <person name="Wu L."/>
            <person name="Ma J."/>
        </authorList>
    </citation>
    <scope>NUCLEOTIDE SEQUENCE [LARGE SCALE GENOMIC DNA]</scope>
    <source>
        <strain evidence="10">KCTC 23701</strain>
    </source>
</reference>
<evidence type="ECO:0000256" key="3">
    <source>
        <dbReference type="ARBA" id="ARBA00022679"/>
    </source>
</evidence>
<keyword evidence="8" id="KW-0460">Magnesium</keyword>
<keyword evidence="4" id="KW-0548">Nucleotidyltransferase</keyword>